<dbReference type="FunFam" id="2.30.29.30:FF:000013">
    <property type="entry name" value="Putative TBC1 domain family member 8B"/>
    <property type="match status" value="1"/>
</dbReference>
<keyword evidence="14" id="KW-1185">Reference proteome</keyword>
<evidence type="ECO:0000313" key="13">
    <source>
        <dbReference type="Ensembl" id="ENSMNEP00000025769.1"/>
    </source>
</evidence>
<dbReference type="PANTHER" id="PTHR47666:SF5">
    <property type="entry name" value="TBC1 DOMAIN FAMILY MEMBER 9B"/>
    <property type="match status" value="1"/>
</dbReference>
<dbReference type="InterPro" id="IPR035969">
    <property type="entry name" value="Rab-GAP_TBC_sf"/>
</dbReference>
<dbReference type="Pfam" id="PF02893">
    <property type="entry name" value="GRAM"/>
    <property type="match status" value="2"/>
</dbReference>
<evidence type="ECO:0000256" key="2">
    <source>
        <dbReference type="ARBA" id="ARBA00022468"/>
    </source>
</evidence>
<proteinExistence type="predicted"/>
<dbReference type="Ensembl" id="ENSMNET00000050045.1">
    <property type="protein sequence ID" value="ENSMNEP00000025769.1"/>
    <property type="gene ID" value="ENSMNEG00000036227.1"/>
</dbReference>
<gene>
    <name evidence="13" type="primary">TBC1D9B</name>
</gene>
<keyword evidence="6" id="KW-1133">Transmembrane helix</keyword>
<feature type="region of interest" description="Disordered" evidence="10">
    <location>
        <begin position="1073"/>
        <end position="1156"/>
    </location>
</feature>
<dbReference type="Gene3D" id="1.10.10.750">
    <property type="entry name" value="Ypt/Rab-GAP domain of gyp1p, domain 1"/>
    <property type="match status" value="1"/>
</dbReference>
<dbReference type="InterPro" id="IPR036014">
    <property type="entry name" value="TCB1D9/TCB1D9B_PH-GRAM1"/>
</dbReference>
<name>A0A2K6CQ14_MACNE</name>
<dbReference type="FunFam" id="1.10.472.80:FF:000033">
    <property type="entry name" value="TBC1 domain family member 9B isoform X1"/>
    <property type="match status" value="1"/>
</dbReference>
<feature type="region of interest" description="Disordered" evidence="10">
    <location>
        <begin position="1178"/>
        <end position="1201"/>
    </location>
</feature>
<dbReference type="SUPFAM" id="SSF47923">
    <property type="entry name" value="Ypt/Rab-GAP domain of gyp1p"/>
    <property type="match status" value="2"/>
</dbReference>
<dbReference type="CDD" id="cd13354">
    <property type="entry name" value="PH-GRAM2_TCB1D9_TCB1D9B"/>
    <property type="match status" value="1"/>
</dbReference>
<evidence type="ECO:0000256" key="10">
    <source>
        <dbReference type="SAM" id="MobiDB-lite"/>
    </source>
</evidence>
<evidence type="ECO:0000256" key="6">
    <source>
        <dbReference type="ARBA" id="ARBA00022989"/>
    </source>
</evidence>
<keyword evidence="3" id="KW-0597">Phosphoprotein</keyword>
<dbReference type="GeneTree" id="ENSGT00940000158554"/>
<dbReference type="Gene3D" id="1.10.238.10">
    <property type="entry name" value="EF-hand"/>
    <property type="match status" value="1"/>
</dbReference>
<dbReference type="Gene3D" id="2.30.29.30">
    <property type="entry name" value="Pleckstrin-homology domain (PH domain)/Phosphotyrosine-binding domain (PTB)"/>
    <property type="match status" value="2"/>
</dbReference>
<evidence type="ECO:0000256" key="4">
    <source>
        <dbReference type="ARBA" id="ARBA00022692"/>
    </source>
</evidence>
<evidence type="ECO:0000259" key="12">
    <source>
        <dbReference type="PROSITE" id="PS50222"/>
    </source>
</evidence>
<dbReference type="InterPro" id="IPR011992">
    <property type="entry name" value="EF-hand-dom_pair"/>
</dbReference>
<evidence type="ECO:0000313" key="14">
    <source>
        <dbReference type="Proteomes" id="UP000233120"/>
    </source>
</evidence>
<organism evidence="13 14">
    <name type="scientific">Macaca nemestrina</name>
    <name type="common">Pig-tailed macaque</name>
    <dbReference type="NCBI Taxonomy" id="9545"/>
    <lineage>
        <taxon>Eukaryota</taxon>
        <taxon>Metazoa</taxon>
        <taxon>Chordata</taxon>
        <taxon>Craniata</taxon>
        <taxon>Vertebrata</taxon>
        <taxon>Euteleostomi</taxon>
        <taxon>Mammalia</taxon>
        <taxon>Eutheria</taxon>
        <taxon>Euarchontoglires</taxon>
        <taxon>Primates</taxon>
        <taxon>Haplorrhini</taxon>
        <taxon>Catarrhini</taxon>
        <taxon>Cercopithecidae</taxon>
        <taxon>Cercopithecinae</taxon>
        <taxon>Macaca</taxon>
    </lineage>
</organism>
<keyword evidence="7" id="KW-0472">Membrane</keyword>
<keyword evidence="5" id="KW-0677">Repeat</keyword>
<keyword evidence="2" id="KW-0343">GTPase activation</keyword>
<dbReference type="SUPFAM" id="SSF47473">
    <property type="entry name" value="EF-hand"/>
    <property type="match status" value="1"/>
</dbReference>
<dbReference type="GO" id="GO:0003008">
    <property type="term" value="P:system process"/>
    <property type="evidence" value="ECO:0007669"/>
    <property type="project" value="UniProtKB-ARBA"/>
</dbReference>
<evidence type="ECO:0000256" key="5">
    <source>
        <dbReference type="ARBA" id="ARBA00022737"/>
    </source>
</evidence>
<dbReference type="CDD" id="cd13351">
    <property type="entry name" value="PH-GRAM1_TCB1D9_TCB1D9B"/>
    <property type="match status" value="1"/>
</dbReference>
<dbReference type="AlphaFoldDB" id="A0A2K6CQ14"/>
<dbReference type="Proteomes" id="UP000233120">
    <property type="component" value="Unassembled WGS sequence"/>
</dbReference>
<dbReference type="InterPro" id="IPR000195">
    <property type="entry name" value="Rab-GAP-TBC_dom"/>
</dbReference>
<protein>
    <recommendedName>
        <fullName evidence="9">TBC1 domain family member 9B</fullName>
    </recommendedName>
</protein>
<dbReference type="FunFam" id="2.30.29.30:FF:000041">
    <property type="entry name" value="TBC1 domain family member 9 isoform X1"/>
    <property type="match status" value="1"/>
</dbReference>
<dbReference type="FunFam" id="1.10.238.10:FF:000130">
    <property type="entry name" value="TBC1 domain family member 9B isoform X1"/>
    <property type="match status" value="1"/>
</dbReference>
<reference evidence="13" key="2">
    <citation type="submission" date="2025-09" db="UniProtKB">
        <authorList>
            <consortium name="Ensembl"/>
        </authorList>
    </citation>
    <scope>IDENTIFICATION</scope>
</reference>
<reference evidence="13" key="1">
    <citation type="submission" date="2025-08" db="UniProtKB">
        <authorList>
            <consortium name="Ensembl"/>
        </authorList>
    </citation>
    <scope>IDENTIFICATION</scope>
</reference>
<feature type="region of interest" description="Disordered" evidence="10">
    <location>
        <begin position="397"/>
        <end position="442"/>
    </location>
</feature>
<dbReference type="PROSITE" id="PS50086">
    <property type="entry name" value="TBC_RABGAP"/>
    <property type="match status" value="1"/>
</dbReference>
<evidence type="ECO:0000256" key="1">
    <source>
        <dbReference type="ARBA" id="ARBA00004167"/>
    </source>
</evidence>
<dbReference type="InterPro" id="IPR004182">
    <property type="entry name" value="GRAM"/>
</dbReference>
<dbReference type="SMART" id="SM00164">
    <property type="entry name" value="TBC"/>
    <property type="match status" value="1"/>
</dbReference>
<dbReference type="Gene3D" id="1.10.472.80">
    <property type="entry name" value="Ypt/Rab-GAP domain of gyp1p, domain 3"/>
    <property type="match status" value="1"/>
</dbReference>
<feature type="region of interest" description="Disordered" evidence="10">
    <location>
        <begin position="974"/>
        <end position="1004"/>
    </location>
</feature>
<evidence type="ECO:0000256" key="8">
    <source>
        <dbReference type="ARBA" id="ARBA00043879"/>
    </source>
</evidence>
<dbReference type="PANTHER" id="PTHR47666">
    <property type="entry name" value="PROTEIN VASCULAR ASSOCIATED DEATH 1, CHLOROPLASTIC"/>
    <property type="match status" value="1"/>
</dbReference>
<keyword evidence="4" id="KW-0812">Transmembrane</keyword>
<evidence type="ECO:0000256" key="7">
    <source>
        <dbReference type="ARBA" id="ARBA00023136"/>
    </source>
</evidence>
<dbReference type="FunFam" id="1.10.8.270:FF:000002">
    <property type="entry name" value="TBC1 domain family member 9B"/>
    <property type="match status" value="1"/>
</dbReference>
<dbReference type="Gene3D" id="1.10.8.270">
    <property type="entry name" value="putative rabgap domain of human tbc1 domain family member 14 like domains"/>
    <property type="match status" value="1"/>
</dbReference>
<dbReference type="InterPro" id="IPR036017">
    <property type="entry name" value="TCB1D9/TCB1D9B_PH-GRAM2"/>
</dbReference>
<comment type="function">
    <text evidence="8">May act as a GTPase-activating protein for Rab family protein(s).</text>
</comment>
<dbReference type="GO" id="GO:0005509">
    <property type="term" value="F:calcium ion binding"/>
    <property type="evidence" value="ECO:0007669"/>
    <property type="project" value="InterPro"/>
</dbReference>
<dbReference type="GO" id="GO:0016020">
    <property type="term" value="C:membrane"/>
    <property type="evidence" value="ECO:0007669"/>
    <property type="project" value="UniProtKB-SubCell"/>
</dbReference>
<dbReference type="GO" id="GO:0005096">
    <property type="term" value="F:GTPase activator activity"/>
    <property type="evidence" value="ECO:0007669"/>
    <property type="project" value="UniProtKB-KW"/>
</dbReference>
<dbReference type="SMART" id="SM00568">
    <property type="entry name" value="GRAM"/>
    <property type="match status" value="2"/>
</dbReference>
<comment type="subcellular location">
    <subcellularLocation>
        <location evidence="1">Membrane</location>
        <topology evidence="1">Single-pass membrane protein</topology>
    </subcellularLocation>
</comment>
<dbReference type="SMART" id="SM00054">
    <property type="entry name" value="EFh"/>
    <property type="match status" value="1"/>
</dbReference>
<dbReference type="Pfam" id="PF00566">
    <property type="entry name" value="RabGAP-TBC"/>
    <property type="match status" value="1"/>
</dbReference>
<dbReference type="InterPro" id="IPR002048">
    <property type="entry name" value="EF_hand_dom"/>
</dbReference>
<feature type="domain" description="Rab-GAP TBC" evidence="11">
    <location>
        <begin position="508"/>
        <end position="695"/>
    </location>
</feature>
<feature type="compositionally biased region" description="Basic and acidic residues" evidence="10">
    <location>
        <begin position="987"/>
        <end position="1004"/>
    </location>
</feature>
<accession>A0A2K6CQ14</accession>
<evidence type="ECO:0000259" key="11">
    <source>
        <dbReference type="PROSITE" id="PS50086"/>
    </source>
</evidence>
<dbReference type="PROSITE" id="PS50222">
    <property type="entry name" value="EF_HAND_2"/>
    <property type="match status" value="1"/>
</dbReference>
<evidence type="ECO:0000256" key="9">
    <source>
        <dbReference type="ARBA" id="ARBA00067403"/>
    </source>
</evidence>
<evidence type="ECO:0000256" key="3">
    <source>
        <dbReference type="ARBA" id="ARBA00022553"/>
    </source>
</evidence>
<dbReference type="InterPro" id="IPR011993">
    <property type="entry name" value="PH-like_dom_sf"/>
</dbReference>
<sequence>MWLSPEEVLVANALWVTERANPFFVLQRRRGHGKGGGLTGLLVGTLDVVLDSSARVAPYRILHQTQDSQVYWTVACGSSRKEITKHWEWLENNLLQTLSIFDSEEDITTFVKGKIHGIIAEENKNLQPQGDEDPGKFKEAELKMRKQFGMPEGEKLVNYYSCSYWKGRVPRQGWLYLTVNHLCFYSFLLGKEVSLVVQWVDITRLEKNATLLFPESIRVDTRDQELFFSMFLNIGETFKLMEQLANLAMRQLLDSEGFLEDKVLPRPVRPHRNISALKRDLDARAKNECYRATFRLPRDERLDGHTSCTLWTPFNKLHIPGQMFISNNYICFASKEEDACHLIIPLREVTIVEKADSSSVLPSPLSISTKSKMTFLFANLKDRDFLVQRISDFLQKTPSKQPGSIVGSRKASVVDTNTESPAPQEVPEQPASPASPLSSRQSFCAQEVPTASQGLLKLFQKNSPMEDLGAKGAKEKMKEESWHIHFFEYGRGVCMYRTAKTRALVLKGIPESLRGELWLLFSGAWNEMVTHPGYYAELVEKSTGKYSLATEEIERDLHRSMPEHPAFQNELGIAALRRVLTAYAFRNPTIGYCQAMNIVTSVLLLYGSEEEAFWLLVALCERMLPDYYNTRVVGALVDQGIFEELTRDFLPQLSEKMQDLGVISSISLSWFLTLFLSVMPFESAVVIVDCFFYEGIKVILQVALAVLDANMEQLLGCSDEGEAMTMLGRYLDNVVNKQSVSPPIPHLHALLTSGDDPPAEVDIFELLKVSYEKFSSLRAEDIEQMRFKQRLKVIQSLEDTAKRSVVRAIPVDIGFSIEELEDLYMVFKAKHLASQYWGSSHTVAGRRDPSLPYLEQYRIDASQFRELFASLTPWACGSHTPVLAGRMFRVLDKNKDSLINFKEFVTGMSGMYHGDLTEKLKVLYKLHLPPALSPEEAESALEAAHYFTEDSSSEASPLASDLDLFLPWEAQEALPQEEQEGSSGEDVQEKRGEEKGTSSPDYRHYLRMWAKEKEAQKETIKDLPKMNQEQFIELCKTLYNMFSEDPMEQDLYHAIATVASLLLRIGEVGKKFSARTGRKPRDCATEEDEPPAPGPHQDAARELQPPAAGDPQAKAGGDTHLGKAPQESQVVVEGGSGEGQGSPSQLLSDDETKDDMSMSSYSVLVNFFEKRVDIGLKIKDQKKVERQFSTASDHEQPGASS</sequence>
<feature type="domain" description="EF-hand" evidence="12">
    <location>
        <begin position="886"/>
        <end position="914"/>
    </location>
</feature>
<dbReference type="Bgee" id="ENSMNEG00000036227">
    <property type="expression patterns" value="Expressed in lung and 12 other cell types or tissues"/>
</dbReference>